<dbReference type="AlphaFoldDB" id="A0A0U5BZR4"/>
<proteinExistence type="predicted"/>
<gene>
    <name evidence="1" type="ORF">XAC3562_900044</name>
</gene>
<dbReference type="EMBL" id="CCXZ01000189">
    <property type="protein sequence ID" value="CEG19104.1"/>
    <property type="molecule type" value="Genomic_DNA"/>
</dbReference>
<dbReference type="Proteomes" id="UP000052230">
    <property type="component" value="Unassembled WGS sequence"/>
</dbReference>
<protein>
    <submittedName>
        <fullName evidence="1">Uncharacterized protein</fullName>
    </submittedName>
</protein>
<accession>A0A0U5BZR4</accession>
<reference evidence="1 2" key="1">
    <citation type="submission" date="2014-09" db="EMBL/GenBank/DDBJ databases">
        <authorList>
            <person name="Regsiter A."/>
        </authorList>
    </citation>
    <scope>NUCLEOTIDE SEQUENCE [LARGE SCALE GENOMIC DNA]</scope>
</reference>
<name>A0A0U5BZR4_XANCI</name>
<sequence length="74" mass="8841">MLRAGKPLRAASHGWSLARSCVIEGMLKNIHACSRTRWYSEHHRYFSRQRMDNRVHRWNLPDTSVIPSRIVQRR</sequence>
<organism evidence="1 2">
    <name type="scientific">Xanthomonas citri pv. citri</name>
    <dbReference type="NCBI Taxonomy" id="611301"/>
    <lineage>
        <taxon>Bacteria</taxon>
        <taxon>Pseudomonadati</taxon>
        <taxon>Pseudomonadota</taxon>
        <taxon>Gammaproteobacteria</taxon>
        <taxon>Lysobacterales</taxon>
        <taxon>Lysobacteraceae</taxon>
        <taxon>Xanthomonas</taxon>
    </lineage>
</organism>
<evidence type="ECO:0000313" key="2">
    <source>
        <dbReference type="Proteomes" id="UP000052230"/>
    </source>
</evidence>
<keyword evidence="2" id="KW-1185">Reference proteome</keyword>
<evidence type="ECO:0000313" key="1">
    <source>
        <dbReference type="EMBL" id="CEG19104.1"/>
    </source>
</evidence>
<comment type="caution">
    <text evidence="1">The sequence shown here is derived from an EMBL/GenBank/DDBJ whole genome shotgun (WGS) entry which is preliminary data.</text>
</comment>